<dbReference type="GO" id="GO:0017168">
    <property type="term" value="F:5-oxoprolinase (ATP-hydrolyzing) activity"/>
    <property type="evidence" value="ECO:0007669"/>
    <property type="project" value="UniProtKB-UniRule"/>
</dbReference>
<keyword evidence="1" id="KW-0378">Hydrolase</keyword>
<protein>
    <recommendedName>
        <fullName evidence="1">5-oxoprolinase subunit A</fullName>
        <shortName evidence="1">5-OPase subunit A</shortName>
        <ecNumber evidence="1">3.5.2.9</ecNumber>
    </recommendedName>
    <alternativeName>
        <fullName evidence="1">5-oxoprolinase (ATP-hydrolyzing) subunit A</fullName>
    </alternativeName>
</protein>
<dbReference type="Pfam" id="PF03746">
    <property type="entry name" value="LamB_YcsF"/>
    <property type="match status" value="1"/>
</dbReference>
<dbReference type="CDD" id="cd10787">
    <property type="entry name" value="LamB_YcsF_like"/>
    <property type="match status" value="1"/>
</dbReference>
<dbReference type="GO" id="GO:0005975">
    <property type="term" value="P:carbohydrate metabolic process"/>
    <property type="evidence" value="ECO:0007669"/>
    <property type="project" value="InterPro"/>
</dbReference>
<dbReference type="EMBL" id="SJOI01000001">
    <property type="protein sequence ID" value="TCL06222.1"/>
    <property type="molecule type" value="Genomic_DNA"/>
</dbReference>
<keyword evidence="3" id="KW-1185">Reference proteome</keyword>
<evidence type="ECO:0000313" key="2">
    <source>
        <dbReference type="EMBL" id="TCL06222.1"/>
    </source>
</evidence>
<organism evidence="2 3">
    <name type="scientific">Sodalis ligni</name>
    <dbReference type="NCBI Taxonomy" id="2697027"/>
    <lineage>
        <taxon>Bacteria</taxon>
        <taxon>Pseudomonadati</taxon>
        <taxon>Pseudomonadota</taxon>
        <taxon>Gammaproteobacteria</taxon>
        <taxon>Enterobacterales</taxon>
        <taxon>Bruguierivoracaceae</taxon>
        <taxon>Sodalis</taxon>
    </lineage>
</organism>
<comment type="subunit">
    <text evidence="1">Forms a complex composed of PxpA, PxpB and PxpC.</text>
</comment>
<dbReference type="OrthoDB" id="9773478at2"/>
<keyword evidence="1" id="KW-0067">ATP-binding</keyword>
<dbReference type="NCBIfam" id="NF003814">
    <property type="entry name" value="PRK05406.1-3"/>
    <property type="match status" value="1"/>
</dbReference>
<name>A0A4R1NFC2_9GAMM</name>
<comment type="catalytic activity">
    <reaction evidence="1">
        <text>5-oxo-L-proline + ATP + 2 H2O = L-glutamate + ADP + phosphate + H(+)</text>
        <dbReference type="Rhea" id="RHEA:10348"/>
        <dbReference type="ChEBI" id="CHEBI:15377"/>
        <dbReference type="ChEBI" id="CHEBI:15378"/>
        <dbReference type="ChEBI" id="CHEBI:29985"/>
        <dbReference type="ChEBI" id="CHEBI:30616"/>
        <dbReference type="ChEBI" id="CHEBI:43474"/>
        <dbReference type="ChEBI" id="CHEBI:58402"/>
        <dbReference type="ChEBI" id="CHEBI:456216"/>
        <dbReference type="EC" id="3.5.2.9"/>
    </reaction>
</comment>
<evidence type="ECO:0000313" key="3">
    <source>
        <dbReference type="Proteomes" id="UP000294555"/>
    </source>
</evidence>
<keyword evidence="1" id="KW-0547">Nucleotide-binding</keyword>
<comment type="similarity">
    <text evidence="1">Belongs to the LamB/PxpA family.</text>
</comment>
<proteinExistence type="inferred from homology"/>
<dbReference type="SUPFAM" id="SSF88713">
    <property type="entry name" value="Glycoside hydrolase/deacetylase"/>
    <property type="match status" value="1"/>
</dbReference>
<sequence length="259" mass="27910">MLIDLNCDMGESYGAWQMGSDELMLEIVTSANIACGFHAGDPDVMAITLDNASQKRVGIGAHPGFFDLPGFGRRRIIGDSPLQIQRQVIYQIGALKALAESQGMRLQHVKTHGALGNMAAEDDDLAMAVAKAIYLVDKDLIMVVMPGMRTETAALKVGLPVIREIYVDRAYAENGNLLSRKLPGAVLHDPVMASERILRMMEQNAIVTANGTLIPVPIDSLCVHGDTPGAVEMARSVRRLLETQGIAFATMDKVLAAKA</sequence>
<reference evidence="2 3" key="1">
    <citation type="submission" date="2019-02" db="EMBL/GenBank/DDBJ databases">
        <title>Investigation of anaerobic lignin degradation for improved lignocellulosic biofuels.</title>
        <authorList>
            <person name="Deangelis K."/>
        </authorList>
    </citation>
    <scope>NUCLEOTIDE SEQUENCE [LARGE SCALE GENOMIC DNA]</scope>
    <source>
        <strain evidence="2 3">159R</strain>
    </source>
</reference>
<dbReference type="Proteomes" id="UP000294555">
    <property type="component" value="Unassembled WGS sequence"/>
</dbReference>
<gene>
    <name evidence="1" type="primary">pxpA</name>
    <name evidence="2" type="ORF">EZJ58_4457</name>
</gene>
<comment type="function">
    <text evidence="1">Catalyzes the cleavage of 5-oxoproline to form L-glutamate coupled to the hydrolysis of ATP to ADP and inorganic phosphate.</text>
</comment>
<dbReference type="PANTHER" id="PTHR30292">
    <property type="entry name" value="UNCHARACTERIZED PROTEIN YBGL-RELATED"/>
    <property type="match status" value="1"/>
</dbReference>
<dbReference type="EC" id="3.5.2.9" evidence="1"/>
<dbReference type="AlphaFoldDB" id="A0A4R1NFC2"/>
<dbReference type="InterPro" id="IPR005501">
    <property type="entry name" value="LamB/YcsF/PxpA-like"/>
</dbReference>
<comment type="caution">
    <text evidence="2">The sequence shown here is derived from an EMBL/GenBank/DDBJ whole genome shotgun (WGS) entry which is preliminary data.</text>
</comment>
<accession>A0A4R1NFC2</accession>
<dbReference type="Gene3D" id="3.20.20.370">
    <property type="entry name" value="Glycoside hydrolase/deacetylase"/>
    <property type="match status" value="1"/>
</dbReference>
<dbReference type="GO" id="GO:0005524">
    <property type="term" value="F:ATP binding"/>
    <property type="evidence" value="ECO:0007669"/>
    <property type="project" value="UniProtKB-UniRule"/>
</dbReference>
<dbReference type="InterPro" id="IPR011330">
    <property type="entry name" value="Glyco_hydro/deAcase_b/a-brl"/>
</dbReference>
<dbReference type="PANTHER" id="PTHR30292:SF0">
    <property type="entry name" value="5-OXOPROLINASE SUBUNIT A"/>
    <property type="match status" value="1"/>
</dbReference>
<evidence type="ECO:0000256" key="1">
    <source>
        <dbReference type="HAMAP-Rule" id="MF_00691"/>
    </source>
</evidence>
<dbReference type="NCBIfam" id="NF003816">
    <property type="entry name" value="PRK05406.1-5"/>
    <property type="match status" value="1"/>
</dbReference>
<dbReference type="HAMAP" id="MF_00691">
    <property type="entry name" value="PxpA"/>
    <property type="match status" value="1"/>
</dbReference>
<dbReference type="RefSeq" id="WP_132925454.1">
    <property type="nucleotide sequence ID" value="NZ_SJOI01000001.1"/>
</dbReference>